<dbReference type="SMART" id="SM00856">
    <property type="entry name" value="PMEI"/>
    <property type="match status" value="1"/>
</dbReference>
<evidence type="ECO:0000256" key="1">
    <source>
        <dbReference type="ARBA" id="ARBA00022729"/>
    </source>
</evidence>
<keyword evidence="7" id="KW-1185">Reference proteome</keyword>
<dbReference type="HOGENOM" id="CLU_128960_0_0_1"/>
<dbReference type="EMBL" id="KI394661">
    <property type="protein sequence ID" value="ERN02103.1"/>
    <property type="molecule type" value="Genomic_DNA"/>
</dbReference>
<organism evidence="6 7">
    <name type="scientific">Amborella trichopoda</name>
    <dbReference type="NCBI Taxonomy" id="13333"/>
    <lineage>
        <taxon>Eukaryota</taxon>
        <taxon>Viridiplantae</taxon>
        <taxon>Streptophyta</taxon>
        <taxon>Embryophyta</taxon>
        <taxon>Tracheophyta</taxon>
        <taxon>Spermatophyta</taxon>
        <taxon>Magnoliopsida</taxon>
        <taxon>Amborellales</taxon>
        <taxon>Amborellaceae</taxon>
        <taxon>Amborella</taxon>
    </lineage>
</organism>
<evidence type="ECO:0000313" key="6">
    <source>
        <dbReference type="EMBL" id="ERN02103.1"/>
    </source>
</evidence>
<keyword evidence="1 4" id="KW-0732">Signal</keyword>
<feature type="chain" id="PRO_5004808041" description="Pectinesterase inhibitor domain-containing protein" evidence="4">
    <location>
        <begin position="24"/>
        <end position="200"/>
    </location>
</feature>
<dbReference type="PANTHER" id="PTHR36710:SF21">
    <property type="entry name" value="PECTINESTERASE INHIBITOR DOMAIN-CONTAINING PROTEIN"/>
    <property type="match status" value="1"/>
</dbReference>
<gene>
    <name evidence="6" type="ORF">AMTR_s00045p00160990</name>
</gene>
<evidence type="ECO:0000256" key="4">
    <source>
        <dbReference type="SAM" id="SignalP"/>
    </source>
</evidence>
<dbReference type="InterPro" id="IPR035513">
    <property type="entry name" value="Invertase/methylesterase_inhib"/>
</dbReference>
<dbReference type="InterPro" id="IPR006501">
    <property type="entry name" value="Pectinesterase_inhib_dom"/>
</dbReference>
<dbReference type="AlphaFoldDB" id="W1P2G2"/>
<dbReference type="SUPFAM" id="SSF101148">
    <property type="entry name" value="Plant invertase/pectin methylesterase inhibitor"/>
    <property type="match status" value="1"/>
</dbReference>
<dbReference type="Gramene" id="ERN02103">
    <property type="protein sequence ID" value="ERN02103"/>
    <property type="gene ID" value="AMTR_s00045p00160990"/>
</dbReference>
<protein>
    <recommendedName>
        <fullName evidence="5">Pectinesterase inhibitor domain-containing protein</fullName>
    </recommendedName>
</protein>
<comment type="similarity">
    <text evidence="3">Belongs to the PMEI family.</text>
</comment>
<dbReference type="GO" id="GO:0004857">
    <property type="term" value="F:enzyme inhibitor activity"/>
    <property type="evidence" value="ECO:0000318"/>
    <property type="project" value="GO_Central"/>
</dbReference>
<feature type="domain" description="Pectinesterase inhibitor" evidence="5">
    <location>
        <begin position="49"/>
        <end position="194"/>
    </location>
</feature>
<evidence type="ECO:0000313" key="7">
    <source>
        <dbReference type="Proteomes" id="UP000017836"/>
    </source>
</evidence>
<dbReference type="NCBIfam" id="TIGR01614">
    <property type="entry name" value="PME_inhib"/>
    <property type="match status" value="1"/>
</dbReference>
<dbReference type="GO" id="GO:0009827">
    <property type="term" value="P:plant-type cell wall modification"/>
    <property type="evidence" value="ECO:0000318"/>
    <property type="project" value="GO_Central"/>
</dbReference>
<proteinExistence type="inferred from homology"/>
<dbReference type="CDD" id="cd15800">
    <property type="entry name" value="PMEI-like_2"/>
    <property type="match status" value="1"/>
</dbReference>
<evidence type="ECO:0000259" key="5">
    <source>
        <dbReference type="SMART" id="SM00856"/>
    </source>
</evidence>
<dbReference type="GO" id="GO:0009505">
    <property type="term" value="C:plant-type cell wall"/>
    <property type="evidence" value="ECO:0000318"/>
    <property type="project" value="GO_Central"/>
</dbReference>
<evidence type="ECO:0000256" key="3">
    <source>
        <dbReference type="ARBA" id="ARBA00038471"/>
    </source>
</evidence>
<dbReference type="Pfam" id="PF04043">
    <property type="entry name" value="PMEI"/>
    <property type="match status" value="1"/>
</dbReference>
<dbReference type="PANTHER" id="PTHR36710">
    <property type="entry name" value="PECTINESTERASE INHIBITOR-LIKE"/>
    <property type="match status" value="1"/>
</dbReference>
<feature type="signal peptide" evidence="4">
    <location>
        <begin position="1"/>
        <end position="23"/>
    </location>
</feature>
<accession>W1P2G2</accession>
<dbReference type="InterPro" id="IPR052421">
    <property type="entry name" value="PCW_Enzyme_Inhibitor"/>
</dbReference>
<evidence type="ECO:0000256" key="2">
    <source>
        <dbReference type="ARBA" id="ARBA00023157"/>
    </source>
</evidence>
<dbReference type="STRING" id="13333.W1P2G2"/>
<dbReference type="KEGG" id="atr:18430206"/>
<dbReference type="OrthoDB" id="770764at2759"/>
<dbReference type="Proteomes" id="UP000017836">
    <property type="component" value="Unassembled WGS sequence"/>
</dbReference>
<reference evidence="7" key="1">
    <citation type="journal article" date="2013" name="Science">
        <title>The Amborella genome and the evolution of flowering plants.</title>
        <authorList>
            <consortium name="Amborella Genome Project"/>
        </authorList>
    </citation>
    <scope>NUCLEOTIDE SEQUENCE [LARGE SCALE GENOMIC DNA]</scope>
</reference>
<sequence>MAPQICHHPLLCLSLLILHFVAAMSRPNCLSADCLSTSSAPNADEPLPESVCSAESVCQKTDFPELCSASVQPFMPSKGSCDAATVLGAEVKASVQKVVMAQSLVKDFFKDPKSFFTIFESLKICITSYLDAFGHLKEILDDISDKQYFKLIEPVSEVLKDYQRCRDAFSEDGVTPLGDMNDELHKLATNCLAIAKEIRP</sequence>
<keyword evidence="2" id="KW-1015">Disulfide bond</keyword>
<dbReference type="Gene3D" id="1.20.140.40">
    <property type="entry name" value="Invertase/pectin methylesterase inhibitor family protein"/>
    <property type="match status" value="1"/>
</dbReference>
<name>W1P2G2_AMBTC</name>